<dbReference type="Pfam" id="PF07804">
    <property type="entry name" value="HipA_C"/>
    <property type="match status" value="1"/>
</dbReference>
<dbReference type="InterPro" id="IPR017508">
    <property type="entry name" value="HipA_N1"/>
</dbReference>
<keyword evidence="7" id="KW-1185">Reference proteome</keyword>
<dbReference type="RefSeq" id="WP_239677585.1">
    <property type="nucleotide sequence ID" value="NZ_CP070499.1"/>
</dbReference>
<dbReference type="PANTHER" id="PTHR37419:SF1">
    <property type="entry name" value="SERINE_THREONINE-PROTEIN KINASE TOXIN HIPA"/>
    <property type="match status" value="1"/>
</dbReference>
<dbReference type="AlphaFoldDB" id="A0A895YC51"/>
<keyword evidence="2" id="KW-0808">Transferase</keyword>
<gene>
    <name evidence="6" type="ORF">JQS43_03315</name>
</gene>
<dbReference type="PANTHER" id="PTHR37419">
    <property type="entry name" value="SERINE/THREONINE-PROTEIN KINASE TOXIN HIPA"/>
    <property type="match status" value="1"/>
</dbReference>
<dbReference type="NCBIfam" id="TIGR03071">
    <property type="entry name" value="couple_hipA"/>
    <property type="match status" value="1"/>
</dbReference>
<dbReference type="Proteomes" id="UP000662857">
    <property type="component" value="Chromosome"/>
</dbReference>
<sequence length="416" mass="44889">MSDDVLEVWLGQGHIATLTRTRRRQLQLQYRDEAIATFALDSIVMSVALPVRAGRYRGAAVERWVDSMLPEGETRSTVEQWFGVQRGDSFGLLREIGADCAGAIAFLRPGHHPKLGLAGARLLNDEGLAAAVAALPAHPLGVDQEVRVSLAGLQAKLLLARTSDGRWARPADGAPSTHILKPEPTWAAGLCAAELFTLRLAALSGMPAAEGELIVAGGRKALVLTRFDRQVADGEVSRIHQEDGCAALGIDPTGDYKYQSPHPNSPSLARLAKILRSYGNDVPRELTRLLEAATLRVAVGDTDGHARNYAFLHVGSGVELAPIYDAAPTYRFASSRRVGLWLAGQSMLSSITAQHLFDEFTGWQIPADLARRTTVEVLERLSAAVPRAAAEVPQLPSELATEISERIRRLLDQAAS</sequence>
<evidence type="ECO:0000256" key="1">
    <source>
        <dbReference type="ARBA" id="ARBA00010164"/>
    </source>
</evidence>
<evidence type="ECO:0000259" key="5">
    <source>
        <dbReference type="Pfam" id="PF13657"/>
    </source>
</evidence>
<dbReference type="KEGG" id="nhy:JQS43_03315"/>
<dbReference type="InterPro" id="IPR052028">
    <property type="entry name" value="HipA_Ser/Thr_kinase"/>
</dbReference>
<dbReference type="InterPro" id="IPR012893">
    <property type="entry name" value="HipA-like_C"/>
</dbReference>
<name>A0A895YC51_9ACTN</name>
<feature type="domain" description="HipA N-terminal subdomain 1" evidence="5">
    <location>
        <begin position="6"/>
        <end position="106"/>
    </location>
</feature>
<accession>A0A895YC51</accession>
<evidence type="ECO:0000313" key="7">
    <source>
        <dbReference type="Proteomes" id="UP000662857"/>
    </source>
</evidence>
<feature type="domain" description="HipA-like C-terminal" evidence="4">
    <location>
        <begin position="148"/>
        <end position="383"/>
    </location>
</feature>
<comment type="similarity">
    <text evidence="1">Belongs to the HipA Ser/Thr kinase family.</text>
</comment>
<evidence type="ECO:0000313" key="6">
    <source>
        <dbReference type="EMBL" id="QSB15404.1"/>
    </source>
</evidence>
<reference evidence="6" key="1">
    <citation type="submission" date="2021-02" db="EMBL/GenBank/DDBJ databases">
        <title>Natrosporangium hydrolyticum gen. nov., sp. nov, a haloalkaliphilic actinobacterium from a soda solonchak soil.</title>
        <authorList>
            <person name="Sorokin D.Y."/>
            <person name="Khijniak T.V."/>
            <person name="Zakharycheva A.P."/>
            <person name="Boueva O.V."/>
            <person name="Ariskina E.V."/>
            <person name="Hahnke R.L."/>
            <person name="Bunk B."/>
            <person name="Sproer C."/>
            <person name="Schumann P."/>
            <person name="Evtushenko L.I."/>
            <person name="Kublanov I.V."/>
        </authorList>
    </citation>
    <scope>NUCLEOTIDE SEQUENCE</scope>
    <source>
        <strain evidence="6">DSM 106523</strain>
    </source>
</reference>
<dbReference type="GO" id="GO:0005829">
    <property type="term" value="C:cytosol"/>
    <property type="evidence" value="ECO:0007669"/>
    <property type="project" value="TreeGrafter"/>
</dbReference>
<dbReference type="EMBL" id="CP070499">
    <property type="protein sequence ID" value="QSB15404.1"/>
    <property type="molecule type" value="Genomic_DNA"/>
</dbReference>
<evidence type="ECO:0000256" key="3">
    <source>
        <dbReference type="ARBA" id="ARBA00022777"/>
    </source>
</evidence>
<keyword evidence="3" id="KW-0418">Kinase</keyword>
<evidence type="ECO:0000256" key="2">
    <source>
        <dbReference type="ARBA" id="ARBA00022679"/>
    </source>
</evidence>
<dbReference type="Pfam" id="PF13657">
    <property type="entry name" value="Couple_hipA"/>
    <property type="match status" value="1"/>
</dbReference>
<evidence type="ECO:0000259" key="4">
    <source>
        <dbReference type="Pfam" id="PF07804"/>
    </source>
</evidence>
<dbReference type="GO" id="GO:0004674">
    <property type="term" value="F:protein serine/threonine kinase activity"/>
    <property type="evidence" value="ECO:0007669"/>
    <property type="project" value="TreeGrafter"/>
</dbReference>
<protein>
    <submittedName>
        <fullName evidence="6">HipA domain-containing protein</fullName>
    </submittedName>
</protein>
<organism evidence="6 7">
    <name type="scientific">Natronosporangium hydrolyticum</name>
    <dbReference type="NCBI Taxonomy" id="2811111"/>
    <lineage>
        <taxon>Bacteria</taxon>
        <taxon>Bacillati</taxon>
        <taxon>Actinomycetota</taxon>
        <taxon>Actinomycetes</taxon>
        <taxon>Micromonosporales</taxon>
        <taxon>Micromonosporaceae</taxon>
        <taxon>Natronosporangium</taxon>
    </lineage>
</organism>
<proteinExistence type="inferred from homology"/>